<dbReference type="Pfam" id="PF21599">
    <property type="entry name" value="ZSWIM3_N"/>
    <property type="match status" value="1"/>
</dbReference>
<dbReference type="Proteomes" id="UP000762676">
    <property type="component" value="Unassembled WGS sequence"/>
</dbReference>
<name>A0AAV4I2F4_9GAST</name>
<reference evidence="2 3" key="1">
    <citation type="journal article" date="2021" name="Elife">
        <title>Chloroplast acquisition without the gene transfer in kleptoplastic sea slugs, Plakobranchus ocellatus.</title>
        <authorList>
            <person name="Maeda T."/>
            <person name="Takahashi S."/>
            <person name="Yoshida T."/>
            <person name="Shimamura S."/>
            <person name="Takaki Y."/>
            <person name="Nagai Y."/>
            <person name="Toyoda A."/>
            <person name="Suzuki Y."/>
            <person name="Arimoto A."/>
            <person name="Ishii H."/>
            <person name="Satoh N."/>
            <person name="Nishiyama T."/>
            <person name="Hasebe M."/>
            <person name="Maruyama T."/>
            <person name="Minagawa J."/>
            <person name="Obokata J."/>
            <person name="Shigenobu S."/>
        </authorList>
    </citation>
    <scope>NUCLEOTIDE SEQUENCE [LARGE SCALE GENOMIC DNA]</scope>
</reference>
<dbReference type="InterPro" id="IPR052579">
    <property type="entry name" value="Zinc_finger_SWIM"/>
</dbReference>
<protein>
    <submittedName>
        <fullName evidence="2">Expressed conserved protein</fullName>
    </submittedName>
</protein>
<feature type="domain" description="ZSWIM3 N-terminal" evidence="1">
    <location>
        <begin position="42"/>
        <end position="148"/>
    </location>
</feature>
<comment type="caution">
    <text evidence="2">The sequence shown here is derived from an EMBL/GenBank/DDBJ whole genome shotgun (WGS) entry which is preliminary data.</text>
</comment>
<dbReference type="EMBL" id="BMAT01009279">
    <property type="protein sequence ID" value="GFS03191.1"/>
    <property type="molecule type" value="Genomic_DNA"/>
</dbReference>
<dbReference type="InterPro" id="IPR048325">
    <property type="entry name" value="ZSWIM3_N"/>
</dbReference>
<organism evidence="2 3">
    <name type="scientific">Elysia marginata</name>
    <dbReference type="NCBI Taxonomy" id="1093978"/>
    <lineage>
        <taxon>Eukaryota</taxon>
        <taxon>Metazoa</taxon>
        <taxon>Spiralia</taxon>
        <taxon>Lophotrochozoa</taxon>
        <taxon>Mollusca</taxon>
        <taxon>Gastropoda</taxon>
        <taxon>Heterobranchia</taxon>
        <taxon>Euthyneura</taxon>
        <taxon>Panpulmonata</taxon>
        <taxon>Sacoglossa</taxon>
        <taxon>Placobranchoidea</taxon>
        <taxon>Plakobranchidae</taxon>
        <taxon>Elysia</taxon>
    </lineage>
</organism>
<dbReference type="PANTHER" id="PTHR31569:SF4">
    <property type="entry name" value="SWIM-TYPE DOMAIN-CONTAINING PROTEIN"/>
    <property type="match status" value="1"/>
</dbReference>
<accession>A0AAV4I2F4</accession>
<sequence>MEVSLQLDGLDMPVAAAATGEADLIKVEPDASVPSLGQRFQKGEFYTSFEEFIGTLQHYQEQNNVFFVRDSAERLKFDEELMERLVYKYCVFMCKQGRRKYKPTNPKIRPNQSSFKVGCKAFIRLGLKKQVTGDYVLEIKNSNLEHNNHPVTAENAYKYPENRRVNVDEKLKSVIVSQEAKPKHLLEIIKKDQAKTLLSRDLYNLKRKLRKDEKPNPVFPSQQSAATKQSLLKPEERVVMLEPLLHNSWSVCPDRDALQKEFMFSNFSEVQLLLFGFS</sequence>
<evidence type="ECO:0000259" key="1">
    <source>
        <dbReference type="Pfam" id="PF21599"/>
    </source>
</evidence>
<evidence type="ECO:0000313" key="3">
    <source>
        <dbReference type="Proteomes" id="UP000762676"/>
    </source>
</evidence>
<dbReference type="PANTHER" id="PTHR31569">
    <property type="entry name" value="SWIM-TYPE DOMAIN-CONTAINING PROTEIN"/>
    <property type="match status" value="1"/>
</dbReference>
<gene>
    <name evidence="2" type="ORF">ElyMa_004626100</name>
</gene>
<evidence type="ECO:0000313" key="2">
    <source>
        <dbReference type="EMBL" id="GFS03191.1"/>
    </source>
</evidence>
<proteinExistence type="predicted"/>
<dbReference type="AlphaFoldDB" id="A0AAV4I2F4"/>
<keyword evidence="3" id="KW-1185">Reference proteome</keyword>